<dbReference type="RefSeq" id="XP_007330682.1">
    <property type="nucleotide sequence ID" value="XM_007330620.1"/>
</dbReference>
<keyword evidence="2" id="KW-1185">Reference proteome</keyword>
<dbReference type="InParanoid" id="K5X6R7"/>
<dbReference type="GeneID" id="18826948"/>
<dbReference type="EMBL" id="JH971391">
    <property type="protein sequence ID" value="EKM78913.1"/>
    <property type="molecule type" value="Genomic_DNA"/>
</dbReference>
<name>K5X6R7_AGABU</name>
<protein>
    <submittedName>
        <fullName evidence="1">Uncharacterized protein</fullName>
    </submittedName>
</protein>
<dbReference type="KEGG" id="abp:AGABI1DRAFT129186"/>
<proteinExistence type="predicted"/>
<dbReference type="HOGENOM" id="CLU_017232_1_0_1"/>
<sequence>MHPELEEAFGTELSMPEVFKLFTKHHSGSMKEPIETHPFNFKKLVHTNCTFWDKWKPLFRRLPYYSMPFYVSIDEPFMKIHKALTKEIISWLCDSKRRSNVYLISETSTPTLYDHRNTRAHLFSKICYDAQRFGLPTGINSNRVCGGIDSLIYELAAHYPPYRRILARELIDNPGILELSPRTRFRKLIHEPWQALRESHPQYIISPPVVVLGWDSESLDNKEFLRSILELGSSPHSSSLLWIISIDTNIRLPIQDLLHPFPLFQYFRLPVCYNEGPADAALILHRRFSALCHKHKEMFDEGEVWPSEEQMSQLIRVVAGVFDTVEVMIQFVDWEDDGGPKAHLETFLAYMVDSPSPSDERPYGALDHFYTRALSNLPPHLFTVFKQVFAIVSSAVAFSAIFLEFTLACLLSLGKDTLFTVFPHVYRLVMDRDGNVFDYPNPWIRRFLEDPTRAGQFYTAPSESRLCAFQAFLHILRHASNPTAMLKVMVQGIQGSAGTYGSTIDRLRQSACRNFYHIGAAAASGQPLLVSTLFHHFDFGCLAHTCDRIDLSDFMKFLGMLYLKRVDSSDIVRIEPLSCLDRQFIDKCEGLAEPLDLEKMQVPQDSGEYEEWVPFHAQNPKYVLLGFGDQTVLVLLAISKGCLRYSGVSIYTSSMLDYM</sequence>
<dbReference type="OrthoDB" id="3124713at2759"/>
<dbReference type="AlphaFoldDB" id="K5X6R7"/>
<evidence type="ECO:0000313" key="1">
    <source>
        <dbReference type="EMBL" id="EKM78913.1"/>
    </source>
</evidence>
<organism evidence="1 2">
    <name type="scientific">Agaricus bisporus var. burnettii (strain JB137-S8 / ATCC MYA-4627 / FGSC 10392)</name>
    <name type="common">White button mushroom</name>
    <dbReference type="NCBI Taxonomy" id="597362"/>
    <lineage>
        <taxon>Eukaryota</taxon>
        <taxon>Fungi</taxon>
        <taxon>Dikarya</taxon>
        <taxon>Basidiomycota</taxon>
        <taxon>Agaricomycotina</taxon>
        <taxon>Agaricomycetes</taxon>
        <taxon>Agaricomycetidae</taxon>
        <taxon>Agaricales</taxon>
        <taxon>Agaricineae</taxon>
        <taxon>Agaricaceae</taxon>
        <taxon>Agaricus</taxon>
    </lineage>
</organism>
<gene>
    <name evidence="1" type="ORF">AGABI1DRAFT_129186</name>
</gene>
<evidence type="ECO:0000313" key="2">
    <source>
        <dbReference type="Proteomes" id="UP000008493"/>
    </source>
</evidence>
<accession>K5X6R7</accession>
<dbReference type="Proteomes" id="UP000008493">
    <property type="component" value="Unassembled WGS sequence"/>
</dbReference>
<reference evidence="2" key="1">
    <citation type="journal article" date="2012" name="Proc. Natl. Acad. Sci. U.S.A.">
        <title>Genome sequence of the button mushroom Agaricus bisporus reveals mechanisms governing adaptation to a humic-rich ecological niche.</title>
        <authorList>
            <person name="Morin E."/>
            <person name="Kohler A."/>
            <person name="Baker A.R."/>
            <person name="Foulongne-Oriol M."/>
            <person name="Lombard V."/>
            <person name="Nagy L.G."/>
            <person name="Ohm R.A."/>
            <person name="Patyshakuliyeva A."/>
            <person name="Brun A."/>
            <person name="Aerts A.L."/>
            <person name="Bailey A.M."/>
            <person name="Billette C."/>
            <person name="Coutinho P.M."/>
            <person name="Deakin G."/>
            <person name="Doddapaneni H."/>
            <person name="Floudas D."/>
            <person name="Grimwood J."/>
            <person name="Hilden K."/>
            <person name="Kuees U."/>
            <person name="LaButti K.M."/>
            <person name="Lapidus A."/>
            <person name="Lindquist E.A."/>
            <person name="Lucas S.M."/>
            <person name="Murat C."/>
            <person name="Riley R.W."/>
            <person name="Salamov A.A."/>
            <person name="Schmutz J."/>
            <person name="Subramanian V."/>
            <person name="Woesten H.A.B."/>
            <person name="Xu J."/>
            <person name="Eastwood D.C."/>
            <person name="Foster G.D."/>
            <person name="Sonnenberg A.S."/>
            <person name="Cullen D."/>
            <person name="de Vries R.P."/>
            <person name="Lundell T."/>
            <person name="Hibbett D.S."/>
            <person name="Henrissat B."/>
            <person name="Burton K.S."/>
            <person name="Kerrigan R.W."/>
            <person name="Challen M.P."/>
            <person name="Grigoriev I.V."/>
            <person name="Martin F."/>
        </authorList>
    </citation>
    <scope>NUCLEOTIDE SEQUENCE [LARGE SCALE GENOMIC DNA]</scope>
    <source>
        <strain evidence="2">JB137-S8 / ATCC MYA-4627 / FGSC 10392</strain>
    </source>
</reference>
<dbReference type="OMA" id="MKEPIET"/>